<organism evidence="1 2">
    <name type="scientific">Batillaria attramentaria</name>
    <dbReference type="NCBI Taxonomy" id="370345"/>
    <lineage>
        <taxon>Eukaryota</taxon>
        <taxon>Metazoa</taxon>
        <taxon>Spiralia</taxon>
        <taxon>Lophotrochozoa</taxon>
        <taxon>Mollusca</taxon>
        <taxon>Gastropoda</taxon>
        <taxon>Caenogastropoda</taxon>
        <taxon>Sorbeoconcha</taxon>
        <taxon>Cerithioidea</taxon>
        <taxon>Batillariidae</taxon>
        <taxon>Batillaria</taxon>
    </lineage>
</organism>
<protein>
    <submittedName>
        <fullName evidence="1">Uncharacterized protein</fullName>
    </submittedName>
</protein>
<dbReference type="Proteomes" id="UP001519460">
    <property type="component" value="Unassembled WGS sequence"/>
</dbReference>
<dbReference type="AlphaFoldDB" id="A0ABD0K657"/>
<keyword evidence="2" id="KW-1185">Reference proteome</keyword>
<evidence type="ECO:0000313" key="2">
    <source>
        <dbReference type="Proteomes" id="UP001519460"/>
    </source>
</evidence>
<name>A0ABD0K657_9CAEN</name>
<reference evidence="1 2" key="1">
    <citation type="journal article" date="2023" name="Sci. Data">
        <title>Genome assembly of the Korean intertidal mud-creeper Batillaria attramentaria.</title>
        <authorList>
            <person name="Patra A.K."/>
            <person name="Ho P.T."/>
            <person name="Jun S."/>
            <person name="Lee S.J."/>
            <person name="Kim Y."/>
            <person name="Won Y.J."/>
        </authorList>
    </citation>
    <scope>NUCLEOTIDE SEQUENCE [LARGE SCALE GENOMIC DNA]</scope>
    <source>
        <strain evidence="1">Wonlab-2016</strain>
    </source>
</reference>
<proteinExistence type="predicted"/>
<comment type="caution">
    <text evidence="1">The sequence shown here is derived from an EMBL/GenBank/DDBJ whole genome shotgun (WGS) entry which is preliminary data.</text>
</comment>
<sequence>MYYSVDAYTYVNCKKRNPISGTLPTAARLCSLSGIRWDQQATEARAGSSLQTPIGEFTRRRRLCFGDVYLPLSQSVYVGRWADLSTSHLLAKHGTAWFQQFSNTV</sequence>
<accession>A0ABD0K657</accession>
<evidence type="ECO:0000313" key="1">
    <source>
        <dbReference type="EMBL" id="KAK7482583.1"/>
    </source>
</evidence>
<dbReference type="EMBL" id="JACVVK020000242">
    <property type="protein sequence ID" value="KAK7482583.1"/>
    <property type="molecule type" value="Genomic_DNA"/>
</dbReference>
<gene>
    <name evidence="1" type="ORF">BaRGS_00026184</name>
</gene>